<keyword evidence="2" id="KW-0732">Signal</keyword>
<proteinExistence type="predicted"/>
<comment type="caution">
    <text evidence="3">The sequence shown here is derived from an EMBL/GenBank/DDBJ whole genome shotgun (WGS) entry which is preliminary data.</text>
</comment>
<dbReference type="AlphaFoldDB" id="A0AAD9GTC0"/>
<evidence type="ECO:0000313" key="4">
    <source>
        <dbReference type="Proteomes" id="UP001259832"/>
    </source>
</evidence>
<dbReference type="Proteomes" id="UP001259832">
    <property type="component" value="Unassembled WGS sequence"/>
</dbReference>
<feature type="region of interest" description="Disordered" evidence="1">
    <location>
        <begin position="76"/>
        <end position="114"/>
    </location>
</feature>
<evidence type="ECO:0000256" key="2">
    <source>
        <dbReference type="SAM" id="SignalP"/>
    </source>
</evidence>
<name>A0AAD9GTC0_9STRA</name>
<evidence type="ECO:0000256" key="1">
    <source>
        <dbReference type="SAM" id="MobiDB-lite"/>
    </source>
</evidence>
<dbReference type="EMBL" id="JASMQC010000006">
    <property type="protein sequence ID" value="KAK1944066.1"/>
    <property type="molecule type" value="Genomic_DNA"/>
</dbReference>
<organism evidence="3 4">
    <name type="scientific">Phytophthora citrophthora</name>
    <dbReference type="NCBI Taxonomy" id="4793"/>
    <lineage>
        <taxon>Eukaryota</taxon>
        <taxon>Sar</taxon>
        <taxon>Stramenopiles</taxon>
        <taxon>Oomycota</taxon>
        <taxon>Peronosporomycetes</taxon>
        <taxon>Peronosporales</taxon>
        <taxon>Peronosporaceae</taxon>
        <taxon>Phytophthora</taxon>
    </lineage>
</organism>
<feature type="compositionally biased region" description="Basic residues" evidence="1">
    <location>
        <begin position="99"/>
        <end position="114"/>
    </location>
</feature>
<protein>
    <submittedName>
        <fullName evidence="3">Uncharacterized protein</fullName>
    </submittedName>
</protein>
<feature type="chain" id="PRO_5042196965" evidence="2">
    <location>
        <begin position="25"/>
        <end position="114"/>
    </location>
</feature>
<feature type="signal peptide" evidence="2">
    <location>
        <begin position="1"/>
        <end position="24"/>
    </location>
</feature>
<gene>
    <name evidence="3" type="ORF">P3T76_003978</name>
</gene>
<accession>A0AAD9GTC0</accession>
<sequence length="114" mass="12415">MSDAEDVCGCLVCAVLCGVCCVAAAEEDKRERERAAAAALQLKNPDVVMVNPVAVQTPFSQLQKQTQLDLTAVPMLEAAESETVKKKKRSKKSRDGKSPKKKTGSKHRREPPSY</sequence>
<evidence type="ECO:0000313" key="3">
    <source>
        <dbReference type="EMBL" id="KAK1944066.1"/>
    </source>
</evidence>
<reference evidence="3" key="1">
    <citation type="submission" date="2023-08" db="EMBL/GenBank/DDBJ databases">
        <title>Reference Genome Resource for the Citrus Pathogen Phytophthora citrophthora.</title>
        <authorList>
            <person name="Moller H."/>
            <person name="Coetzee B."/>
            <person name="Rose L.J."/>
            <person name="Van Niekerk J.M."/>
        </authorList>
    </citation>
    <scope>NUCLEOTIDE SEQUENCE</scope>
    <source>
        <strain evidence="3">STE-U-9442</strain>
    </source>
</reference>
<keyword evidence="4" id="KW-1185">Reference proteome</keyword>